<name>A0A7W6CI53_9SPHN</name>
<evidence type="ECO:0000256" key="5">
    <source>
        <dbReference type="ARBA" id="ARBA00022475"/>
    </source>
</evidence>
<dbReference type="GO" id="GO:0035435">
    <property type="term" value="P:phosphate ion transmembrane transport"/>
    <property type="evidence" value="ECO:0007669"/>
    <property type="project" value="InterPro"/>
</dbReference>
<comment type="caution">
    <text evidence="12">The sequence shown here is derived from an EMBL/GenBank/DDBJ whole genome shotgun (WGS) entry which is preliminary data.</text>
</comment>
<comment type="subcellular location">
    <subcellularLocation>
        <location evidence="10">Cell inner membrane</location>
        <topology evidence="10">Multi-pass membrane protein</topology>
    </subcellularLocation>
    <subcellularLocation>
        <location evidence="1">Cell membrane</location>
        <topology evidence="1">Multi-pass membrane protein</topology>
    </subcellularLocation>
</comment>
<dbReference type="InterPro" id="IPR000515">
    <property type="entry name" value="MetI-like"/>
</dbReference>
<evidence type="ECO:0000256" key="4">
    <source>
        <dbReference type="ARBA" id="ARBA00022448"/>
    </source>
</evidence>
<feature type="transmembrane region" description="Helical" evidence="10">
    <location>
        <begin position="137"/>
        <end position="158"/>
    </location>
</feature>
<feature type="transmembrane region" description="Helical" evidence="10">
    <location>
        <begin position="256"/>
        <end position="280"/>
    </location>
</feature>
<dbReference type="InterPro" id="IPR005672">
    <property type="entry name" value="Phosphate_PstA"/>
</dbReference>
<dbReference type="InterPro" id="IPR051408">
    <property type="entry name" value="Phosphate_transprt_permease"/>
</dbReference>
<dbReference type="PROSITE" id="PS50928">
    <property type="entry name" value="ABC_TM1"/>
    <property type="match status" value="1"/>
</dbReference>
<accession>A0A7W6CI53</accession>
<evidence type="ECO:0000256" key="2">
    <source>
        <dbReference type="ARBA" id="ARBA00007069"/>
    </source>
</evidence>
<evidence type="ECO:0000256" key="8">
    <source>
        <dbReference type="ARBA" id="ARBA00022989"/>
    </source>
</evidence>
<feature type="domain" description="ABC transmembrane type-1" evidence="11">
    <location>
        <begin position="73"/>
        <end position="276"/>
    </location>
</feature>
<reference evidence="12 13" key="1">
    <citation type="submission" date="2020-08" db="EMBL/GenBank/DDBJ databases">
        <title>Genomic Encyclopedia of Type Strains, Phase IV (KMG-IV): sequencing the most valuable type-strain genomes for metagenomic binning, comparative biology and taxonomic classification.</title>
        <authorList>
            <person name="Goeker M."/>
        </authorList>
    </citation>
    <scope>NUCLEOTIDE SEQUENCE [LARGE SCALE GENOMIC DNA]</scope>
    <source>
        <strain evidence="12 13">DSM 27057</strain>
    </source>
</reference>
<dbReference type="GO" id="GO:0005886">
    <property type="term" value="C:plasma membrane"/>
    <property type="evidence" value="ECO:0007669"/>
    <property type="project" value="UniProtKB-SubCell"/>
</dbReference>
<dbReference type="EMBL" id="JACIDX010000001">
    <property type="protein sequence ID" value="MBB3953496.1"/>
    <property type="molecule type" value="Genomic_DNA"/>
</dbReference>
<evidence type="ECO:0000256" key="7">
    <source>
        <dbReference type="ARBA" id="ARBA00022692"/>
    </source>
</evidence>
<evidence type="ECO:0000256" key="9">
    <source>
        <dbReference type="ARBA" id="ARBA00023136"/>
    </source>
</evidence>
<comment type="similarity">
    <text evidence="2 10">Belongs to the binding-protein-dependent transport system permease family. CysTW subfamily.</text>
</comment>
<dbReference type="NCBIfam" id="TIGR00974">
    <property type="entry name" value="3a0107s02c"/>
    <property type="match status" value="1"/>
</dbReference>
<evidence type="ECO:0000259" key="11">
    <source>
        <dbReference type="PROSITE" id="PS50928"/>
    </source>
</evidence>
<dbReference type="PANTHER" id="PTHR42922">
    <property type="entry name" value="PHOSPHATE TRANSPORT SYSTEM PERMEASE PROTEIN PSTA"/>
    <property type="match status" value="1"/>
</dbReference>
<evidence type="ECO:0000256" key="6">
    <source>
        <dbReference type="ARBA" id="ARBA00022592"/>
    </source>
</evidence>
<keyword evidence="9 10" id="KW-0472">Membrane</keyword>
<evidence type="ECO:0000256" key="1">
    <source>
        <dbReference type="ARBA" id="ARBA00004651"/>
    </source>
</evidence>
<feature type="transmembrane region" description="Helical" evidence="10">
    <location>
        <begin position="72"/>
        <end position="98"/>
    </location>
</feature>
<dbReference type="Gene3D" id="1.10.3720.10">
    <property type="entry name" value="MetI-like"/>
    <property type="match status" value="1"/>
</dbReference>
<dbReference type="SUPFAM" id="SSF161098">
    <property type="entry name" value="MetI-like"/>
    <property type="match status" value="1"/>
</dbReference>
<dbReference type="RefSeq" id="WP_183622159.1">
    <property type="nucleotide sequence ID" value="NZ_JACIDX010000001.1"/>
</dbReference>
<organism evidence="12 13">
    <name type="scientific">Novosphingobium sediminicola</name>
    <dbReference type="NCBI Taxonomy" id="563162"/>
    <lineage>
        <taxon>Bacteria</taxon>
        <taxon>Pseudomonadati</taxon>
        <taxon>Pseudomonadota</taxon>
        <taxon>Alphaproteobacteria</taxon>
        <taxon>Sphingomonadales</taxon>
        <taxon>Sphingomonadaceae</taxon>
        <taxon>Novosphingobium</taxon>
    </lineage>
</organism>
<feature type="transmembrane region" description="Helical" evidence="10">
    <location>
        <begin position="21"/>
        <end position="44"/>
    </location>
</feature>
<keyword evidence="8 10" id="KW-1133">Transmembrane helix</keyword>
<dbReference type="Proteomes" id="UP000548867">
    <property type="component" value="Unassembled WGS sequence"/>
</dbReference>
<dbReference type="CDD" id="cd06261">
    <property type="entry name" value="TM_PBP2"/>
    <property type="match status" value="1"/>
</dbReference>
<feature type="transmembrane region" description="Helical" evidence="10">
    <location>
        <begin position="110"/>
        <end position="131"/>
    </location>
</feature>
<evidence type="ECO:0000313" key="13">
    <source>
        <dbReference type="Proteomes" id="UP000548867"/>
    </source>
</evidence>
<protein>
    <recommendedName>
        <fullName evidence="3 10">Phosphate transport system permease protein PstA</fullName>
    </recommendedName>
</protein>
<dbReference type="GO" id="GO:0005315">
    <property type="term" value="F:phosphate transmembrane transporter activity"/>
    <property type="evidence" value="ECO:0007669"/>
    <property type="project" value="InterPro"/>
</dbReference>
<feature type="transmembrane region" description="Helical" evidence="10">
    <location>
        <begin position="199"/>
        <end position="220"/>
    </location>
</feature>
<dbReference type="AlphaFoldDB" id="A0A7W6CI53"/>
<evidence type="ECO:0000313" key="12">
    <source>
        <dbReference type="EMBL" id="MBB3953496.1"/>
    </source>
</evidence>
<keyword evidence="5 10" id="KW-1003">Cell membrane</keyword>
<proteinExistence type="inferred from homology"/>
<dbReference type="Pfam" id="PF00528">
    <property type="entry name" value="BPD_transp_1"/>
    <property type="match status" value="1"/>
</dbReference>
<evidence type="ECO:0000256" key="10">
    <source>
        <dbReference type="RuleBase" id="RU363043"/>
    </source>
</evidence>
<keyword evidence="13" id="KW-1185">Reference proteome</keyword>
<keyword evidence="6" id="KW-0592">Phosphate transport</keyword>
<dbReference type="PANTHER" id="PTHR42922:SF1">
    <property type="entry name" value="PHOSPHATE TRANSPORT SYSTEM PERMEASE PROTEIN PSTA"/>
    <property type="match status" value="1"/>
</dbReference>
<gene>
    <name evidence="12" type="ORF">GGR38_000408</name>
</gene>
<dbReference type="InterPro" id="IPR035906">
    <property type="entry name" value="MetI-like_sf"/>
</dbReference>
<keyword evidence="4" id="KW-0813">Transport</keyword>
<keyword evidence="7 10" id="KW-0812">Transmembrane</keyword>
<evidence type="ECO:0000256" key="3">
    <source>
        <dbReference type="ARBA" id="ARBA00016864"/>
    </source>
</evidence>
<sequence length="286" mass="30323">MAFNRHLFDRHARRKLVNYGFVGLTMAATAVAVIALLLILWSLVANGLGGISLHIFTMDQPPPEMPGGLRNAILGSLEMCAIGMVMAVVIGILAGTWLAEYGEGSKLAEVVRFLNDVLLSAPSILIGLFVYELLVRPLHGFSAGAGAVALAFVATPVVTRTTEDILRLQSNQLREAGMAMGAGKSYVIRAIIWRASRPGLVTGALLGFARISGETAPLLFTSLGNPDLSFALTQPMGALPTTIYQFALSAFDDWRALAWVGALLIAITVLAANIIGRALARGSHQS</sequence>